<feature type="non-terminal residue" evidence="2">
    <location>
        <position position="152"/>
    </location>
</feature>
<dbReference type="AlphaFoldDB" id="A0AAD1WD81"/>
<organism evidence="2 3">
    <name type="scientific">Pelobates cultripes</name>
    <name type="common">Western spadefoot toad</name>
    <dbReference type="NCBI Taxonomy" id="61616"/>
    <lineage>
        <taxon>Eukaryota</taxon>
        <taxon>Metazoa</taxon>
        <taxon>Chordata</taxon>
        <taxon>Craniata</taxon>
        <taxon>Vertebrata</taxon>
        <taxon>Euteleostomi</taxon>
        <taxon>Amphibia</taxon>
        <taxon>Batrachia</taxon>
        <taxon>Anura</taxon>
        <taxon>Pelobatoidea</taxon>
        <taxon>Pelobatidae</taxon>
        <taxon>Pelobates</taxon>
    </lineage>
</organism>
<protein>
    <submittedName>
        <fullName evidence="2">Uncharacterized protein</fullName>
    </submittedName>
</protein>
<dbReference type="EMBL" id="OW240917">
    <property type="protein sequence ID" value="CAH2299729.1"/>
    <property type="molecule type" value="Genomic_DNA"/>
</dbReference>
<gene>
    <name evidence="2" type="ORF">PECUL_23A003722</name>
</gene>
<dbReference type="Proteomes" id="UP001295444">
    <property type="component" value="Chromosome 06"/>
</dbReference>
<feature type="compositionally biased region" description="Basic and acidic residues" evidence="1">
    <location>
        <begin position="33"/>
        <end position="45"/>
    </location>
</feature>
<feature type="compositionally biased region" description="Basic residues" evidence="1">
    <location>
        <begin position="92"/>
        <end position="114"/>
    </location>
</feature>
<feature type="compositionally biased region" description="Basic residues" evidence="1">
    <location>
        <begin position="62"/>
        <end position="75"/>
    </location>
</feature>
<evidence type="ECO:0000313" key="3">
    <source>
        <dbReference type="Proteomes" id="UP001295444"/>
    </source>
</evidence>
<name>A0AAD1WD81_PELCU</name>
<proteinExistence type="predicted"/>
<feature type="region of interest" description="Disordered" evidence="1">
    <location>
        <begin position="1"/>
        <end position="114"/>
    </location>
</feature>
<accession>A0AAD1WD81</accession>
<keyword evidence="3" id="KW-1185">Reference proteome</keyword>
<evidence type="ECO:0000313" key="2">
    <source>
        <dbReference type="EMBL" id="CAH2299729.1"/>
    </source>
</evidence>
<sequence>MARSRRHSRAPLQVTKPNPDPQRDTATPRSHRRDPDTTRQGESQKQEPPQQHHSRGPDPVGGRKRLALLLRRGHPHTHDSHPQKDLPPQAPRKAHTRARVKLHTQPRQRVKHAHRAVTRDLGTTDCHGTQGGGLVVTILLPRADWMPLLGIG</sequence>
<reference evidence="2" key="1">
    <citation type="submission" date="2022-03" db="EMBL/GenBank/DDBJ databases">
        <authorList>
            <person name="Alioto T."/>
            <person name="Alioto T."/>
            <person name="Gomez Garrido J."/>
        </authorList>
    </citation>
    <scope>NUCLEOTIDE SEQUENCE</scope>
</reference>
<evidence type="ECO:0000256" key="1">
    <source>
        <dbReference type="SAM" id="MobiDB-lite"/>
    </source>
</evidence>